<feature type="transmembrane region" description="Helical" evidence="1">
    <location>
        <begin position="215"/>
        <end position="246"/>
    </location>
</feature>
<feature type="transmembrane region" description="Helical" evidence="1">
    <location>
        <begin position="66"/>
        <end position="84"/>
    </location>
</feature>
<accession>A0ABP8WTG1</accession>
<proteinExistence type="predicted"/>
<feature type="transmembrane region" description="Helical" evidence="1">
    <location>
        <begin position="141"/>
        <end position="159"/>
    </location>
</feature>
<feature type="transmembrane region" description="Helical" evidence="1">
    <location>
        <begin position="104"/>
        <end position="129"/>
    </location>
</feature>
<organism evidence="2 3">
    <name type="scientific">Nocardioides nanhaiensis</name>
    <dbReference type="NCBI Taxonomy" id="1476871"/>
    <lineage>
        <taxon>Bacteria</taxon>
        <taxon>Bacillati</taxon>
        <taxon>Actinomycetota</taxon>
        <taxon>Actinomycetes</taxon>
        <taxon>Propionibacteriales</taxon>
        <taxon>Nocardioidaceae</taxon>
        <taxon>Nocardioides</taxon>
    </lineage>
</organism>
<keyword evidence="1" id="KW-1133">Transmembrane helix</keyword>
<keyword evidence="1" id="KW-0472">Membrane</keyword>
<comment type="caution">
    <text evidence="2">The sequence shown here is derived from an EMBL/GenBank/DDBJ whole genome shotgun (WGS) entry which is preliminary data.</text>
</comment>
<feature type="transmembrane region" description="Helical" evidence="1">
    <location>
        <begin position="39"/>
        <end position="60"/>
    </location>
</feature>
<name>A0ABP8WTG1_9ACTN</name>
<dbReference type="EMBL" id="BAABIM010000004">
    <property type="protein sequence ID" value="GAA4695044.1"/>
    <property type="molecule type" value="Genomic_DNA"/>
</dbReference>
<protein>
    <recommendedName>
        <fullName evidence="4">Integral membrane protein</fullName>
    </recommendedName>
</protein>
<sequence>MPGPGEVQRVERWFLAHGLPYFVDDVRATVQARLSRPRLLLVLTAAVLLGGGVGTVVGFASDIASLGVSAGLSVALVVVATYALRALRAQTIAAWALRRALGSLGLLLPLLTRALPMLLLFVTFLFINAEVWQVSSTLDGGVLWGTVLFFGAAAVLFLVPRLTEELDAFDDSIEERDLIRASAGTPLEAYARHLVADDVDLPEEAQVGGLQMVNLVLVLVIAQAVQVLLLAVAVFGFFIVFGLVAIDVGVVESWIQASPTTILDAGPVHLTAELVQVSVFLAAFSGLYFTVYAITDELYRKEFFTQIMEELRRAVGTRVVYRALRRDLVESAPPVVE</sequence>
<evidence type="ECO:0008006" key="4">
    <source>
        <dbReference type="Google" id="ProtNLM"/>
    </source>
</evidence>
<keyword evidence="3" id="KW-1185">Reference proteome</keyword>
<evidence type="ECO:0000313" key="3">
    <source>
        <dbReference type="Proteomes" id="UP001500621"/>
    </source>
</evidence>
<keyword evidence="1" id="KW-0812">Transmembrane</keyword>
<evidence type="ECO:0000313" key="2">
    <source>
        <dbReference type="EMBL" id="GAA4695044.1"/>
    </source>
</evidence>
<reference evidence="3" key="1">
    <citation type="journal article" date="2019" name="Int. J. Syst. Evol. Microbiol.">
        <title>The Global Catalogue of Microorganisms (GCM) 10K type strain sequencing project: providing services to taxonomists for standard genome sequencing and annotation.</title>
        <authorList>
            <consortium name="The Broad Institute Genomics Platform"/>
            <consortium name="The Broad Institute Genome Sequencing Center for Infectious Disease"/>
            <person name="Wu L."/>
            <person name="Ma J."/>
        </authorList>
    </citation>
    <scope>NUCLEOTIDE SEQUENCE [LARGE SCALE GENOMIC DNA]</scope>
    <source>
        <strain evidence="3">JCM 18127</strain>
    </source>
</reference>
<dbReference type="Proteomes" id="UP001500621">
    <property type="component" value="Unassembled WGS sequence"/>
</dbReference>
<evidence type="ECO:0000256" key="1">
    <source>
        <dbReference type="SAM" id="Phobius"/>
    </source>
</evidence>
<feature type="transmembrane region" description="Helical" evidence="1">
    <location>
        <begin position="274"/>
        <end position="294"/>
    </location>
</feature>
<gene>
    <name evidence="2" type="ORF">GCM10023226_36740</name>
</gene>